<feature type="region of interest" description="Disordered" evidence="4">
    <location>
        <begin position="1"/>
        <end position="32"/>
    </location>
</feature>
<dbReference type="PANTHER" id="PTHR16650">
    <property type="entry name" value="C21ORF13-RELATED"/>
    <property type="match status" value="1"/>
</dbReference>
<evidence type="ECO:0000259" key="5">
    <source>
        <dbReference type="Pfam" id="PF15619"/>
    </source>
</evidence>
<dbReference type="PANTHER" id="PTHR16650:SF6">
    <property type="entry name" value="GH21622P"/>
    <property type="match status" value="1"/>
</dbReference>
<comment type="caution">
    <text evidence="6">The sequence shown here is derived from an EMBL/GenBank/DDBJ whole genome shotgun (WGS) entry which is preliminary data.</text>
</comment>
<feature type="domain" description="Lebercilin" evidence="5">
    <location>
        <begin position="208"/>
        <end position="398"/>
    </location>
</feature>
<dbReference type="Proteomes" id="UP000708208">
    <property type="component" value="Unassembled WGS sequence"/>
</dbReference>
<sequence>MLEMDDCEPYQTCHSQRSPKKPDSPYSVNYDNEEFYPETEDEHHCSSNRFAANEHLLDGVYDDDNQIEPDEQQRLEKTIFHKAMIGIGPYLVEKAASVLEASRSYSGDLSYLPSRPPNGENRNVTRSIKTLGKNTTTNSRSQSMTKGFQKLRIASSLNNKSRPVPSRGVNNSHFRFQRGYGARKVNTKSSSTSSIGRKPPPKYPENSVNQRLLSARRGMIKELKCRITELENHLREMQKENQLLQRLQHRHEVALSKYEGAEAELPRMIRSHVNEVKSLQENLRKAQSQNRNIDEKMKNRDQKIFRLEEENKALVSLVKQNNLEERSKLAEQLEQSRHDQNIAEARVADLQRHVEILEKNHRFQISVEKKKLRTTNNKLFEAHQEIDKLYAALKEKDRIITCIRIRQGQGQIPMIGKVEGRVQIFADDSSLRSARTLPAKKPPPHYPKDQMSCHEEQLRRQRSETLGPTTRKSYPRQSYNRTYGNHEDQGYPGRHVSQNVMHSRHMLNETPPSRTPNQPVSPPSGHSDHSKCASEIQNEYESPLQSRSSMSMSHSRVESASIVIAGTDRTDRTINSDHIDETVQDDEYYNFENVSVEDDNYHPHKSLFVDAIDSSCNDRNFASKT</sequence>
<comment type="similarity">
    <text evidence="1">Belongs to the LCA5 family.</text>
</comment>
<evidence type="ECO:0000256" key="3">
    <source>
        <dbReference type="SAM" id="Coils"/>
    </source>
</evidence>
<evidence type="ECO:0000313" key="7">
    <source>
        <dbReference type="Proteomes" id="UP000708208"/>
    </source>
</evidence>
<dbReference type="OrthoDB" id="2123794at2759"/>
<feature type="compositionally biased region" description="Basic and acidic residues" evidence="4">
    <location>
        <begin position="446"/>
        <end position="463"/>
    </location>
</feature>
<feature type="compositionally biased region" description="Polar residues" evidence="4">
    <location>
        <begin position="120"/>
        <end position="146"/>
    </location>
</feature>
<reference evidence="6" key="1">
    <citation type="submission" date="2021-06" db="EMBL/GenBank/DDBJ databases">
        <authorList>
            <person name="Hodson N. C."/>
            <person name="Mongue J. A."/>
            <person name="Jaron S. K."/>
        </authorList>
    </citation>
    <scope>NUCLEOTIDE SEQUENCE</scope>
</reference>
<dbReference type="AlphaFoldDB" id="A0A8J2JW56"/>
<dbReference type="Pfam" id="PF15619">
    <property type="entry name" value="Lebercilin"/>
    <property type="match status" value="1"/>
</dbReference>
<organism evidence="6 7">
    <name type="scientific">Allacma fusca</name>
    <dbReference type="NCBI Taxonomy" id="39272"/>
    <lineage>
        <taxon>Eukaryota</taxon>
        <taxon>Metazoa</taxon>
        <taxon>Ecdysozoa</taxon>
        <taxon>Arthropoda</taxon>
        <taxon>Hexapoda</taxon>
        <taxon>Collembola</taxon>
        <taxon>Symphypleona</taxon>
        <taxon>Sminthuridae</taxon>
        <taxon>Allacma</taxon>
    </lineage>
</organism>
<feature type="region of interest" description="Disordered" evidence="4">
    <location>
        <begin position="433"/>
        <end position="552"/>
    </location>
</feature>
<keyword evidence="7" id="KW-1185">Reference proteome</keyword>
<proteinExistence type="inferred from homology"/>
<gene>
    <name evidence="6" type="ORF">AFUS01_LOCUS17369</name>
</gene>
<protein>
    <recommendedName>
        <fullName evidence="5">Lebercilin domain-containing protein</fullName>
    </recommendedName>
</protein>
<dbReference type="InterPro" id="IPR026188">
    <property type="entry name" value="Lebercilin-like"/>
</dbReference>
<feature type="coiled-coil region" evidence="3">
    <location>
        <begin position="220"/>
        <end position="310"/>
    </location>
</feature>
<evidence type="ECO:0000313" key="6">
    <source>
        <dbReference type="EMBL" id="CAG7728603.1"/>
    </source>
</evidence>
<keyword evidence="2 3" id="KW-0175">Coiled coil</keyword>
<dbReference type="EMBL" id="CAJVCH010165518">
    <property type="protein sequence ID" value="CAG7728603.1"/>
    <property type="molecule type" value="Genomic_DNA"/>
</dbReference>
<evidence type="ECO:0000256" key="2">
    <source>
        <dbReference type="ARBA" id="ARBA00023054"/>
    </source>
</evidence>
<evidence type="ECO:0000256" key="1">
    <source>
        <dbReference type="ARBA" id="ARBA00010229"/>
    </source>
</evidence>
<accession>A0A8J2JW56</accession>
<dbReference type="GO" id="GO:0005930">
    <property type="term" value="C:axoneme"/>
    <property type="evidence" value="ECO:0007669"/>
    <property type="project" value="TreeGrafter"/>
</dbReference>
<feature type="compositionally biased region" description="Low complexity" evidence="4">
    <location>
        <begin position="542"/>
        <end position="552"/>
    </location>
</feature>
<dbReference type="GO" id="GO:0042073">
    <property type="term" value="P:intraciliary transport"/>
    <property type="evidence" value="ECO:0007669"/>
    <property type="project" value="TreeGrafter"/>
</dbReference>
<evidence type="ECO:0000256" key="4">
    <source>
        <dbReference type="SAM" id="MobiDB-lite"/>
    </source>
</evidence>
<feature type="compositionally biased region" description="Polar residues" evidence="4">
    <location>
        <begin position="464"/>
        <end position="483"/>
    </location>
</feature>
<feature type="region of interest" description="Disordered" evidence="4">
    <location>
        <begin position="110"/>
        <end position="206"/>
    </location>
</feature>
<name>A0A8J2JW56_9HEXA</name>
<dbReference type="InterPro" id="IPR028933">
    <property type="entry name" value="Lebercilin_dom"/>
</dbReference>